<reference evidence="1 2" key="1">
    <citation type="journal article" date="2018" name="Nat. Ecol. Evol.">
        <title>Pezizomycetes genomes reveal the molecular basis of ectomycorrhizal truffle lifestyle.</title>
        <authorList>
            <person name="Murat C."/>
            <person name="Payen T."/>
            <person name="Noel B."/>
            <person name="Kuo A."/>
            <person name="Morin E."/>
            <person name="Chen J."/>
            <person name="Kohler A."/>
            <person name="Krizsan K."/>
            <person name="Balestrini R."/>
            <person name="Da Silva C."/>
            <person name="Montanini B."/>
            <person name="Hainaut M."/>
            <person name="Levati E."/>
            <person name="Barry K.W."/>
            <person name="Belfiori B."/>
            <person name="Cichocki N."/>
            <person name="Clum A."/>
            <person name="Dockter R.B."/>
            <person name="Fauchery L."/>
            <person name="Guy J."/>
            <person name="Iotti M."/>
            <person name="Le Tacon F."/>
            <person name="Lindquist E.A."/>
            <person name="Lipzen A."/>
            <person name="Malagnac F."/>
            <person name="Mello A."/>
            <person name="Molinier V."/>
            <person name="Miyauchi S."/>
            <person name="Poulain J."/>
            <person name="Riccioni C."/>
            <person name="Rubini A."/>
            <person name="Sitrit Y."/>
            <person name="Splivallo R."/>
            <person name="Traeger S."/>
            <person name="Wang M."/>
            <person name="Zifcakova L."/>
            <person name="Wipf D."/>
            <person name="Zambonelli A."/>
            <person name="Paolocci F."/>
            <person name="Nowrousian M."/>
            <person name="Ottonello S."/>
            <person name="Baldrian P."/>
            <person name="Spatafora J.W."/>
            <person name="Henrissat B."/>
            <person name="Nagy L.G."/>
            <person name="Aury J.M."/>
            <person name="Wincker P."/>
            <person name="Grigoriev I.V."/>
            <person name="Bonfante P."/>
            <person name="Martin F.M."/>
        </authorList>
    </citation>
    <scope>NUCLEOTIDE SEQUENCE [LARGE SCALE GENOMIC DNA]</scope>
    <source>
        <strain evidence="1 2">120613-1</strain>
    </source>
</reference>
<evidence type="ECO:0008006" key="3">
    <source>
        <dbReference type="Google" id="ProtNLM"/>
    </source>
</evidence>
<sequence length="132" mass="14639">PPNLPEGIWPVVLIVHDELTFNANDGRSKIWIKDDNVPLKKKSCGKGIMVSDFLTPGGQLQHPDSHLATCSIEYGRDTWWDGDQLVEQVLKLAISIFESAFPGCQDLWLFDNASSQSGHSKDALRACDMNLS</sequence>
<organism evidence="1 2">
    <name type="scientific">Choiromyces venosus 120613-1</name>
    <dbReference type="NCBI Taxonomy" id="1336337"/>
    <lineage>
        <taxon>Eukaryota</taxon>
        <taxon>Fungi</taxon>
        <taxon>Dikarya</taxon>
        <taxon>Ascomycota</taxon>
        <taxon>Pezizomycotina</taxon>
        <taxon>Pezizomycetes</taxon>
        <taxon>Pezizales</taxon>
        <taxon>Tuberaceae</taxon>
        <taxon>Choiromyces</taxon>
    </lineage>
</organism>
<dbReference type="AlphaFoldDB" id="A0A3N4J4K4"/>
<dbReference type="OrthoDB" id="3218065at2759"/>
<dbReference type="Proteomes" id="UP000276215">
    <property type="component" value="Unassembled WGS sequence"/>
</dbReference>
<dbReference type="STRING" id="1336337.A0A3N4J4K4"/>
<evidence type="ECO:0000313" key="2">
    <source>
        <dbReference type="Proteomes" id="UP000276215"/>
    </source>
</evidence>
<dbReference type="PANTHER" id="PTHR35871:SF1">
    <property type="entry name" value="CXC1-LIKE CYSTEINE CLUSTER ASSOCIATED WITH KDZ TRANSPOSASES DOMAIN-CONTAINING PROTEIN"/>
    <property type="match status" value="1"/>
</dbReference>
<proteinExistence type="predicted"/>
<keyword evidence="2" id="KW-1185">Reference proteome</keyword>
<name>A0A3N4J4K4_9PEZI</name>
<dbReference type="PANTHER" id="PTHR35871">
    <property type="entry name" value="EXPRESSED PROTEIN"/>
    <property type="match status" value="1"/>
</dbReference>
<gene>
    <name evidence="1" type="ORF">L873DRAFT_1559011</name>
</gene>
<feature type="non-terminal residue" evidence="1">
    <location>
        <position position="1"/>
    </location>
</feature>
<evidence type="ECO:0000313" key="1">
    <source>
        <dbReference type="EMBL" id="RPA92028.1"/>
    </source>
</evidence>
<feature type="non-terminal residue" evidence="1">
    <location>
        <position position="132"/>
    </location>
</feature>
<dbReference type="EMBL" id="ML120482">
    <property type="protein sequence ID" value="RPA92028.1"/>
    <property type="molecule type" value="Genomic_DNA"/>
</dbReference>
<protein>
    <recommendedName>
        <fullName evidence="3">Tc1-like transposase DDE domain-containing protein</fullName>
    </recommendedName>
</protein>
<accession>A0A3N4J4K4</accession>